<reference evidence="1 2" key="1">
    <citation type="submission" date="2016-10" db="EMBL/GenBank/DDBJ databases">
        <authorList>
            <person name="Cai Z."/>
        </authorList>
    </citation>
    <scope>NUCLEOTIDE SEQUENCE [LARGE SCALE GENOMIC DNA]</scope>
</reference>
<proteinExistence type="predicted"/>
<dbReference type="AlphaFoldDB" id="A0A383VS98"/>
<dbReference type="EMBL" id="FNXT01000808">
    <property type="protein sequence ID" value="SZX67709.1"/>
    <property type="molecule type" value="Genomic_DNA"/>
</dbReference>
<protein>
    <submittedName>
        <fullName evidence="1">Uncharacterized protein</fullName>
    </submittedName>
</protein>
<dbReference type="Proteomes" id="UP000256970">
    <property type="component" value="Unassembled WGS sequence"/>
</dbReference>
<gene>
    <name evidence="1" type="ORF">BQ4739_LOCUS8072</name>
</gene>
<name>A0A383VS98_TETOB</name>
<evidence type="ECO:0000313" key="2">
    <source>
        <dbReference type="Proteomes" id="UP000256970"/>
    </source>
</evidence>
<sequence length="181" mass="19756">MWLMLNQKFSVYFSLKLSNDKVMDCTNGTEAADCINSKDVAAEVLSLFYNYWWFTKPGSPERQRTKLVVDLGPLVGKAVAIVGSTDNGGSCKYQHPLVFPNQAGSTLFVYHDAAVMEFREHAVRFGGLAALGKRTKLVKLWNEVAGMQLGATLTYLAPANDIGIFPVTVKTSGGGGRRMGK</sequence>
<organism evidence="1 2">
    <name type="scientific">Tetradesmus obliquus</name>
    <name type="common">Green alga</name>
    <name type="synonym">Acutodesmus obliquus</name>
    <dbReference type="NCBI Taxonomy" id="3088"/>
    <lineage>
        <taxon>Eukaryota</taxon>
        <taxon>Viridiplantae</taxon>
        <taxon>Chlorophyta</taxon>
        <taxon>core chlorophytes</taxon>
        <taxon>Chlorophyceae</taxon>
        <taxon>CS clade</taxon>
        <taxon>Sphaeropleales</taxon>
        <taxon>Scenedesmaceae</taxon>
        <taxon>Tetradesmus</taxon>
    </lineage>
</organism>
<accession>A0A383VS98</accession>
<evidence type="ECO:0000313" key="1">
    <source>
        <dbReference type="EMBL" id="SZX67709.1"/>
    </source>
</evidence>
<keyword evidence="2" id="KW-1185">Reference proteome</keyword>